<feature type="region of interest" description="Disordered" evidence="11">
    <location>
        <begin position="646"/>
        <end position="697"/>
    </location>
</feature>
<gene>
    <name evidence="12" type="ORF">EST38_g190</name>
</gene>
<proteinExistence type="inferred from homology"/>
<dbReference type="EMBL" id="SDEE01000002">
    <property type="protein sequence ID" value="RXW25712.1"/>
    <property type="molecule type" value="Genomic_DNA"/>
</dbReference>
<reference evidence="12 13" key="1">
    <citation type="submission" date="2019-01" db="EMBL/GenBank/DDBJ databases">
        <title>Draft genome sequence of Psathyrella aberdarensis IHI B618.</title>
        <authorList>
            <person name="Buettner E."/>
            <person name="Kellner H."/>
        </authorList>
    </citation>
    <scope>NUCLEOTIDE SEQUENCE [LARGE SCALE GENOMIC DNA]</scope>
    <source>
        <strain evidence="12 13">IHI B618</strain>
    </source>
</reference>
<evidence type="ECO:0000256" key="5">
    <source>
        <dbReference type="ARBA" id="ARBA00022737"/>
    </source>
</evidence>
<feature type="coiled-coil region" evidence="10">
    <location>
        <begin position="44"/>
        <end position="92"/>
    </location>
</feature>
<comment type="subcellular location">
    <subcellularLocation>
        <location evidence="1">Mitochondrion membrane</location>
        <topology evidence="1">Multi-pass membrane protein</topology>
    </subcellularLocation>
</comment>
<evidence type="ECO:0000256" key="11">
    <source>
        <dbReference type="SAM" id="MobiDB-lite"/>
    </source>
</evidence>
<dbReference type="Proteomes" id="UP000290288">
    <property type="component" value="Unassembled WGS sequence"/>
</dbReference>
<evidence type="ECO:0000256" key="1">
    <source>
        <dbReference type="ARBA" id="ARBA00004225"/>
    </source>
</evidence>
<evidence type="ECO:0000313" key="12">
    <source>
        <dbReference type="EMBL" id="RXW25712.1"/>
    </source>
</evidence>
<evidence type="ECO:0000256" key="10">
    <source>
        <dbReference type="SAM" id="Coils"/>
    </source>
</evidence>
<feature type="repeat" description="Solcar" evidence="9">
    <location>
        <begin position="804"/>
        <end position="891"/>
    </location>
</feature>
<dbReference type="SUPFAM" id="SSF103506">
    <property type="entry name" value="Mitochondrial carrier"/>
    <property type="match status" value="1"/>
</dbReference>
<evidence type="ECO:0000256" key="3">
    <source>
        <dbReference type="ARBA" id="ARBA00022448"/>
    </source>
</evidence>
<dbReference type="GO" id="GO:0000064">
    <property type="term" value="F:L-ornithine transmembrane transporter activity"/>
    <property type="evidence" value="ECO:0007669"/>
    <property type="project" value="TreeGrafter"/>
</dbReference>
<dbReference type="GO" id="GO:0031966">
    <property type="term" value="C:mitochondrial membrane"/>
    <property type="evidence" value="ECO:0007669"/>
    <property type="project" value="UniProtKB-SubCell"/>
</dbReference>
<dbReference type="OrthoDB" id="3222645at2759"/>
<feature type="compositionally biased region" description="Basic and acidic residues" evidence="11">
    <location>
        <begin position="659"/>
        <end position="673"/>
    </location>
</feature>
<keyword evidence="5" id="KW-0677">Repeat</keyword>
<evidence type="ECO:0000256" key="6">
    <source>
        <dbReference type="ARBA" id="ARBA00022989"/>
    </source>
</evidence>
<keyword evidence="7" id="KW-0496">Mitochondrion</keyword>
<evidence type="ECO:0000313" key="13">
    <source>
        <dbReference type="Proteomes" id="UP000290288"/>
    </source>
</evidence>
<sequence length="996" mass="111016">MDSAISASGLDSPGAGPSLETRLPLDEVTALGDSDRTITLRRSLIEAEHKVDLWKEQAEQARAESVHCKSSVKFLQMELESTQEELLRAQSDCRQQGGLVEELRKEIENKDKLSKEQIDLIESMRTENKENRETLQAELQSTREELARIKDGHHQQADLLSELRAEIERKEQLAKEEIEVLLTRYTSCKLNAEDLQTQLVSAQKELVQLRGEYEEQGKLVVHQKEEMMAVAAAAEASTKRNKARISLIRLAIPTPVDQSAPELEVAGAPGEGPIEVSDPSSPSECKLHRSPARSAARHSWTRSADLQQLAKAHENLKMKLEEIEGDADRYRSLYHDERTKLRRITDQYNAARKHTHVLYEELRAAKDELNAAMEQFGDALDSPFELSGTQPSASGEQVFPTKADTLSVPDVVKMVSALNEEIYQVAVFLGQALVYEASAGEPGADGHTATCEEVGRILMSDKLANVLAEESKRNRRPEEAINPLLAQIVMQVALASWCYHVGCKWTLRQRTQAEVQGGTQEPRQDTSNTCIWDYWRQDSEDDDWLIAELYDRICDHEDQAVAGRWRSITKAHIPFFTGGWGDSLMRTILSVMKIAGWTTRPDSDETHLKQRLVPMFQLLVGLRRAMGEEVISVDLELVGINSGEGFDPASMEDSYSDGRTWDLDRSRSSKPEAGEDSDDDKGYSHDWATITDTRQPQQTLEIQDKMSTKHTQATINELIAGSVGGAAQVLVGQPLDTVKTRAQIAPKGMFKGPMDILTQTLRKEGFFALYKGMASPLLGIAGVNSLLFASYGISKRIISPYPNLSLKEIALAGAMAGAANAILASPVEMFKVRMQGQYGGKDDKRLRVVVSDMWKDYGFKKGIMRGYWVTVLREIPAYAGFYSAFEFSKRKFRKRYGEELPVWALLASGSTGGIAYWLACYPLDVVKSRIQLRPTPPTGTPVQYIAHEFKTIVVESGFRGLFKGLSPSLLRSIPAAASTFAAFELTREWLEKVTGV</sequence>
<keyword evidence="4 9" id="KW-0812">Transmembrane</keyword>
<keyword evidence="6" id="KW-1133">Transmembrane helix</keyword>
<feature type="repeat" description="Solcar" evidence="9">
    <location>
        <begin position="712"/>
        <end position="797"/>
    </location>
</feature>
<evidence type="ECO:0000256" key="7">
    <source>
        <dbReference type="ARBA" id="ARBA00023128"/>
    </source>
</evidence>
<dbReference type="PANTHER" id="PTHR45624">
    <property type="entry name" value="MITOCHONDRIAL BASIC AMINO ACIDS TRANSPORTER-RELATED"/>
    <property type="match status" value="1"/>
</dbReference>
<keyword evidence="8 9" id="KW-0472">Membrane</keyword>
<keyword evidence="3" id="KW-0813">Transport</keyword>
<feature type="unsure residue" description="I or L" evidence="12">
    <location>
        <position position="306"/>
    </location>
</feature>
<evidence type="ECO:0000256" key="9">
    <source>
        <dbReference type="PROSITE-ProRule" id="PRU00282"/>
    </source>
</evidence>
<feature type="coiled-coil region" evidence="10">
    <location>
        <begin position="125"/>
        <end position="212"/>
    </location>
</feature>
<dbReference type="STRING" id="2316362.A0A4Q2E1C2"/>
<feature type="repeat" description="Solcar" evidence="9">
    <location>
        <begin position="903"/>
        <end position="989"/>
    </location>
</feature>
<dbReference type="PROSITE" id="PS50920">
    <property type="entry name" value="SOLCAR"/>
    <property type="match status" value="3"/>
</dbReference>
<dbReference type="InterPro" id="IPR018108">
    <property type="entry name" value="MCP_transmembrane"/>
</dbReference>
<organism evidence="12 13">
    <name type="scientific">Candolleomyces aberdarensis</name>
    <dbReference type="NCBI Taxonomy" id="2316362"/>
    <lineage>
        <taxon>Eukaryota</taxon>
        <taxon>Fungi</taxon>
        <taxon>Dikarya</taxon>
        <taxon>Basidiomycota</taxon>
        <taxon>Agaricomycotina</taxon>
        <taxon>Agaricomycetes</taxon>
        <taxon>Agaricomycetidae</taxon>
        <taxon>Agaricales</taxon>
        <taxon>Agaricineae</taxon>
        <taxon>Psathyrellaceae</taxon>
        <taxon>Candolleomyces</taxon>
    </lineage>
</organism>
<protein>
    <submittedName>
        <fullName evidence="12">Uncharacterized protein</fullName>
    </submittedName>
</protein>
<dbReference type="Pfam" id="PF00153">
    <property type="entry name" value="Mito_carr"/>
    <property type="match status" value="3"/>
</dbReference>
<dbReference type="AlphaFoldDB" id="A0A4Q2E1C2"/>
<keyword evidence="10" id="KW-0175">Coiled coil</keyword>
<feature type="coiled-coil region" evidence="10">
    <location>
        <begin position="303"/>
        <end position="333"/>
    </location>
</feature>
<feature type="region of interest" description="Disordered" evidence="11">
    <location>
        <begin position="1"/>
        <end position="22"/>
    </location>
</feature>
<comment type="similarity">
    <text evidence="2">Belongs to the mitochondrial carrier (TC 2.A.29) family.</text>
</comment>
<dbReference type="InterPro" id="IPR023395">
    <property type="entry name" value="MCP_dom_sf"/>
</dbReference>
<evidence type="ECO:0000256" key="4">
    <source>
        <dbReference type="ARBA" id="ARBA00022692"/>
    </source>
</evidence>
<dbReference type="InterPro" id="IPR050567">
    <property type="entry name" value="Mitochondrial_Carrier"/>
</dbReference>
<comment type="caution">
    <text evidence="12">The sequence shown here is derived from an EMBL/GenBank/DDBJ whole genome shotgun (WGS) entry which is preliminary data.</text>
</comment>
<name>A0A4Q2E1C2_9AGAR</name>
<accession>A0A4Q2E1C2</accession>
<dbReference type="PANTHER" id="PTHR45624:SF45">
    <property type="entry name" value="MITOCHONDRIAL CARRIER"/>
    <property type="match status" value="1"/>
</dbReference>
<dbReference type="Gene3D" id="1.50.40.10">
    <property type="entry name" value="Mitochondrial carrier domain"/>
    <property type="match status" value="2"/>
</dbReference>
<feature type="region of interest" description="Disordered" evidence="11">
    <location>
        <begin position="263"/>
        <end position="283"/>
    </location>
</feature>
<keyword evidence="13" id="KW-1185">Reference proteome</keyword>
<dbReference type="GO" id="GO:1990575">
    <property type="term" value="P:mitochondrial L-ornithine transmembrane transport"/>
    <property type="evidence" value="ECO:0007669"/>
    <property type="project" value="TreeGrafter"/>
</dbReference>
<evidence type="ECO:0000256" key="8">
    <source>
        <dbReference type="ARBA" id="ARBA00023136"/>
    </source>
</evidence>
<evidence type="ECO:0000256" key="2">
    <source>
        <dbReference type="ARBA" id="ARBA00006375"/>
    </source>
</evidence>